<dbReference type="GO" id="GO:0042803">
    <property type="term" value="F:protein homodimerization activity"/>
    <property type="evidence" value="ECO:0007669"/>
    <property type="project" value="UniProtKB-UniRule"/>
</dbReference>
<keyword evidence="7" id="KW-0132">Cell division</keyword>
<accession>A0AAY4AT34</accession>
<evidence type="ECO:0000256" key="11">
    <source>
        <dbReference type="ARBA" id="ARBA00022895"/>
    </source>
</evidence>
<evidence type="ECO:0000256" key="7">
    <source>
        <dbReference type="ARBA" id="ARBA00022618"/>
    </source>
</evidence>
<dbReference type="GO" id="GO:0098505">
    <property type="term" value="F:G-rich strand telomeric DNA binding"/>
    <property type="evidence" value="ECO:0007669"/>
    <property type="project" value="TreeGrafter"/>
</dbReference>
<dbReference type="GO" id="GO:0005819">
    <property type="term" value="C:spindle"/>
    <property type="evidence" value="ECO:0007669"/>
    <property type="project" value="UniProtKB-SubCell"/>
</dbReference>
<keyword evidence="16 18" id="KW-0131">Cell cycle</keyword>
<dbReference type="PROSITE" id="PS50090">
    <property type="entry name" value="MYB_LIKE"/>
    <property type="match status" value="1"/>
</dbReference>
<keyword evidence="3" id="KW-0158">Chromosome</keyword>
<evidence type="ECO:0000256" key="3">
    <source>
        <dbReference type="ARBA" id="ARBA00022454"/>
    </source>
</evidence>
<dbReference type="CDD" id="cd11660">
    <property type="entry name" value="SANT_TRF"/>
    <property type="match status" value="1"/>
</dbReference>
<dbReference type="InterPro" id="IPR052450">
    <property type="entry name" value="TRBD-Containing_Protein"/>
</dbReference>
<evidence type="ECO:0000256" key="2">
    <source>
        <dbReference type="ARBA" id="ARBA00004574"/>
    </source>
</evidence>
<feature type="domain" description="Myb-like" evidence="20">
    <location>
        <begin position="308"/>
        <end position="361"/>
    </location>
</feature>
<dbReference type="AlphaFoldDB" id="A0AAY4AT34"/>
<dbReference type="Proteomes" id="UP000694580">
    <property type="component" value="Chromosome 2"/>
</dbReference>
<evidence type="ECO:0000256" key="5">
    <source>
        <dbReference type="ARBA" id="ARBA00022499"/>
    </source>
</evidence>
<keyword evidence="5" id="KW-1017">Isopeptide bond</keyword>
<dbReference type="PROSITE" id="PS51294">
    <property type="entry name" value="HTH_MYB"/>
    <property type="match status" value="1"/>
</dbReference>
<keyword evidence="6" id="KW-0597">Phosphoprotein</keyword>
<name>A0AAY4AT34_9TELE</name>
<dbReference type="GeneID" id="114784805"/>
<dbReference type="FunFam" id="1.25.40.210:FF:000001">
    <property type="entry name" value="Telomeric repeat-binding factor"/>
    <property type="match status" value="1"/>
</dbReference>
<dbReference type="GeneTree" id="ENSGT00940000155268"/>
<feature type="region of interest" description="Disordered" evidence="19">
    <location>
        <begin position="217"/>
        <end position="266"/>
    </location>
</feature>
<dbReference type="GO" id="GO:0003720">
    <property type="term" value="F:telomerase activity"/>
    <property type="evidence" value="ECO:0007669"/>
    <property type="project" value="TreeGrafter"/>
</dbReference>
<evidence type="ECO:0000256" key="1">
    <source>
        <dbReference type="ARBA" id="ARBA00004186"/>
    </source>
</evidence>
<feature type="compositionally biased region" description="Polar residues" evidence="19">
    <location>
        <begin position="239"/>
        <end position="255"/>
    </location>
</feature>
<dbReference type="GO" id="GO:0003691">
    <property type="term" value="F:double-stranded telomeric DNA binding"/>
    <property type="evidence" value="ECO:0007669"/>
    <property type="project" value="UniProtKB-UniRule"/>
</dbReference>
<evidence type="ECO:0000256" key="8">
    <source>
        <dbReference type="ARBA" id="ARBA00022765"/>
    </source>
</evidence>
<comment type="subcellular location">
    <subcellularLocation>
        <location evidence="2">Chromosome</location>
        <location evidence="2">Telomere</location>
    </subcellularLocation>
    <subcellularLocation>
        <location evidence="1">Cytoplasm</location>
        <location evidence="1">Cytoskeleton</location>
        <location evidence="1">Spindle</location>
    </subcellularLocation>
    <subcellularLocation>
        <location evidence="18">Nucleus</location>
    </subcellularLocation>
</comment>
<dbReference type="GO" id="GO:0008156">
    <property type="term" value="P:negative regulation of DNA replication"/>
    <property type="evidence" value="ECO:0007669"/>
    <property type="project" value="TreeGrafter"/>
</dbReference>
<feature type="domain" description="HTH myb-type" evidence="21">
    <location>
        <begin position="308"/>
        <end position="365"/>
    </location>
</feature>
<evidence type="ECO:0000256" key="10">
    <source>
        <dbReference type="ARBA" id="ARBA00022843"/>
    </source>
</evidence>
<gene>
    <name evidence="22" type="primary">TERF1</name>
</gene>
<keyword evidence="14" id="KW-0206">Cytoskeleton</keyword>
<dbReference type="SUPFAM" id="SSF46689">
    <property type="entry name" value="Homeodomain-like"/>
    <property type="match status" value="1"/>
</dbReference>
<dbReference type="InterPro" id="IPR036507">
    <property type="entry name" value="Telomere_rpt-bd_fac_dimer_sf"/>
</dbReference>
<evidence type="ECO:0000256" key="4">
    <source>
        <dbReference type="ARBA" id="ARBA00022490"/>
    </source>
</evidence>
<dbReference type="SUPFAM" id="SSF63600">
    <property type="entry name" value="Telomeric repeat binding factor (TRF) dimerisation domain"/>
    <property type="match status" value="1"/>
</dbReference>
<comment type="function">
    <text evidence="17">Binds the telomeric double-stranded 5'-TTAGGG-3' repeat and negatively regulates telomere length. Involved in the regulation of the mitotic spindle. Component of the shelterin complex (telosome) that is involved in the regulation of telomere length and protection. Shelterin associates with arrays of double-stranded 5'-TTAGGG-3' repeats added by telomerase and protects chromosome ends; without its protective activity, telomeres are no longer hidden from the DNA damage surveillance and chromosome ends are inappropriately processed by DNA repair pathways.</text>
</comment>
<dbReference type="Gene3D" id="1.25.40.210">
    <property type="entry name" value="Telomere repeat-binding factor, dimerisation domain"/>
    <property type="match status" value="1"/>
</dbReference>
<keyword evidence="11 18" id="KW-0779">Telomere</keyword>
<dbReference type="Ensembl" id="ENSDCDT00010012559.1">
    <property type="protein sequence ID" value="ENSDCDP00010011979.1"/>
    <property type="gene ID" value="ENSDCDG00010005345.1"/>
</dbReference>
<dbReference type="GO" id="GO:1905839">
    <property type="term" value="P:negative regulation of telomeric D-loop disassembly"/>
    <property type="evidence" value="ECO:0007669"/>
    <property type="project" value="TreeGrafter"/>
</dbReference>
<evidence type="ECO:0000313" key="23">
    <source>
        <dbReference type="Proteomes" id="UP000694580"/>
    </source>
</evidence>
<sequence length="366" mass="41609">MDGDASPAATPDAPVPFSDAQKVVRAWMVDFLFLSASHCFREGNSEEFGRTVRSFAALTDGCPLEDHQIKKKTVSGFLARIMDGRNLDVNYDQDIAVTPLMSAVSMWETMKDMVDPSLHLKIKQLLCVQSVGVCLEKGRSSLAIKTLAWLEKECELPQKLQMKLSSVVNKREVYNQFFSSFSFKRLLDCVQAFLDSFLQENPSGFLIKAATKVVQAQQERGEQMQPAEEQEATSTSSEDQPSASPSNKDPDLSSQTERRPKRMLYTTCLQPWKPETGKRASAVTRRTPKLKATRLFYGRKKTSKPDNTQITKKKKWSFEEDQQLKAGVKRYGVGNWARILQEFNFEHRTGVMLKDRWRTMSRLNIV</sequence>
<dbReference type="Gene3D" id="1.10.10.60">
    <property type="entry name" value="Homeodomain-like"/>
    <property type="match status" value="1"/>
</dbReference>
<evidence type="ECO:0000256" key="18">
    <source>
        <dbReference type="PIRNR" id="PIRNR038016"/>
    </source>
</evidence>
<evidence type="ECO:0000256" key="9">
    <source>
        <dbReference type="ARBA" id="ARBA00022776"/>
    </source>
</evidence>
<organism evidence="22 23">
    <name type="scientific">Denticeps clupeoides</name>
    <name type="common">denticle herring</name>
    <dbReference type="NCBI Taxonomy" id="299321"/>
    <lineage>
        <taxon>Eukaryota</taxon>
        <taxon>Metazoa</taxon>
        <taxon>Chordata</taxon>
        <taxon>Craniata</taxon>
        <taxon>Vertebrata</taxon>
        <taxon>Euteleostomi</taxon>
        <taxon>Actinopterygii</taxon>
        <taxon>Neopterygii</taxon>
        <taxon>Teleostei</taxon>
        <taxon>Clupei</taxon>
        <taxon>Clupeiformes</taxon>
        <taxon>Denticipitoidei</taxon>
        <taxon>Denticipitidae</taxon>
        <taxon>Denticeps</taxon>
    </lineage>
</organism>
<comment type="subunit">
    <text evidence="18">Homodimer.</text>
</comment>
<dbReference type="FunFam" id="1.10.10.60:FF:000129">
    <property type="entry name" value="Telomeric repeat-binding factor 2"/>
    <property type="match status" value="1"/>
</dbReference>
<evidence type="ECO:0000256" key="13">
    <source>
        <dbReference type="ARBA" id="ARBA00023125"/>
    </source>
</evidence>
<keyword evidence="10" id="KW-0832">Ubl conjugation</keyword>
<dbReference type="GO" id="GO:0000783">
    <property type="term" value="C:nuclear telomere cap complex"/>
    <property type="evidence" value="ECO:0007669"/>
    <property type="project" value="UniProtKB-ARBA"/>
</dbReference>
<reference evidence="22" key="3">
    <citation type="submission" date="2025-09" db="UniProtKB">
        <authorList>
            <consortium name="Ensembl"/>
        </authorList>
    </citation>
    <scope>IDENTIFICATION</scope>
</reference>
<dbReference type="GO" id="GO:0007004">
    <property type="term" value="P:telomere maintenance via telomerase"/>
    <property type="evidence" value="ECO:0007669"/>
    <property type="project" value="TreeGrafter"/>
</dbReference>
<dbReference type="GO" id="GO:0008017">
    <property type="term" value="F:microtubule binding"/>
    <property type="evidence" value="ECO:0007669"/>
    <property type="project" value="TreeGrafter"/>
</dbReference>
<keyword evidence="8" id="KW-0013">ADP-ribosylation</keyword>
<dbReference type="InterPro" id="IPR009057">
    <property type="entry name" value="Homeodomain-like_sf"/>
</dbReference>
<keyword evidence="4" id="KW-0963">Cytoplasm</keyword>
<proteinExistence type="predicted"/>
<dbReference type="InterPro" id="IPR017357">
    <property type="entry name" value="TERF1/2"/>
</dbReference>
<dbReference type="PANTHER" id="PTHR46734">
    <property type="entry name" value="TELOMERIC REPEAT-BINDING FACTOR 1 TERF1"/>
    <property type="match status" value="1"/>
</dbReference>
<evidence type="ECO:0000256" key="16">
    <source>
        <dbReference type="ARBA" id="ARBA00023306"/>
    </source>
</evidence>
<dbReference type="SMART" id="SM00717">
    <property type="entry name" value="SANT"/>
    <property type="match status" value="1"/>
</dbReference>
<evidence type="ECO:0000256" key="12">
    <source>
        <dbReference type="ARBA" id="ARBA00022990"/>
    </source>
</evidence>
<keyword evidence="9" id="KW-0498">Mitosis</keyword>
<evidence type="ECO:0000256" key="6">
    <source>
        <dbReference type="ARBA" id="ARBA00022553"/>
    </source>
</evidence>
<dbReference type="PANTHER" id="PTHR46734:SF1">
    <property type="entry name" value="TELOMERIC REPEAT-BINDING FACTOR 1"/>
    <property type="match status" value="1"/>
</dbReference>
<dbReference type="GO" id="GO:0051301">
    <property type="term" value="P:cell division"/>
    <property type="evidence" value="ECO:0007669"/>
    <property type="project" value="UniProtKB-KW"/>
</dbReference>
<reference evidence="22" key="2">
    <citation type="submission" date="2025-08" db="UniProtKB">
        <authorList>
            <consortium name="Ensembl"/>
        </authorList>
    </citation>
    <scope>IDENTIFICATION</scope>
</reference>
<dbReference type="RefSeq" id="XP_028826346.1">
    <property type="nucleotide sequence ID" value="XM_028970513.1"/>
</dbReference>
<evidence type="ECO:0000256" key="14">
    <source>
        <dbReference type="ARBA" id="ARBA00023212"/>
    </source>
</evidence>
<dbReference type="GO" id="GO:0008301">
    <property type="term" value="F:DNA binding, bending"/>
    <property type="evidence" value="ECO:0007669"/>
    <property type="project" value="TreeGrafter"/>
</dbReference>
<evidence type="ECO:0000313" key="22">
    <source>
        <dbReference type="Ensembl" id="ENSDCDP00010011979.1"/>
    </source>
</evidence>
<dbReference type="GO" id="GO:0005654">
    <property type="term" value="C:nucleoplasm"/>
    <property type="evidence" value="ECO:0007669"/>
    <property type="project" value="UniProtKB-ARBA"/>
</dbReference>
<protein>
    <recommendedName>
        <fullName evidence="18">Telomeric repeat-binding factor</fullName>
    </recommendedName>
</protein>
<dbReference type="InterPro" id="IPR001005">
    <property type="entry name" value="SANT/Myb"/>
</dbReference>
<keyword evidence="15 18" id="KW-0539">Nucleus</keyword>
<dbReference type="Pfam" id="PF00249">
    <property type="entry name" value="Myb_DNA-binding"/>
    <property type="match status" value="1"/>
</dbReference>
<evidence type="ECO:0000256" key="19">
    <source>
        <dbReference type="SAM" id="MobiDB-lite"/>
    </source>
</evidence>
<evidence type="ECO:0000256" key="17">
    <source>
        <dbReference type="ARBA" id="ARBA00055936"/>
    </source>
</evidence>
<dbReference type="PIRSF" id="PIRSF038016">
    <property type="entry name" value="Telomere_bd-1_Pin2"/>
    <property type="match status" value="1"/>
</dbReference>
<keyword evidence="12" id="KW-0007">Acetylation</keyword>
<keyword evidence="13 18" id="KW-0238">DNA-binding</keyword>
<dbReference type="InterPro" id="IPR017930">
    <property type="entry name" value="Myb_dom"/>
</dbReference>
<evidence type="ECO:0000259" key="21">
    <source>
        <dbReference type="PROSITE" id="PS51294"/>
    </source>
</evidence>
<evidence type="ECO:0000256" key="15">
    <source>
        <dbReference type="ARBA" id="ARBA00023242"/>
    </source>
</evidence>
<reference evidence="22 23" key="1">
    <citation type="submission" date="2020-06" db="EMBL/GenBank/DDBJ databases">
        <authorList>
            <consortium name="Wellcome Sanger Institute Data Sharing"/>
        </authorList>
    </citation>
    <scope>NUCLEOTIDE SEQUENCE [LARGE SCALE GENOMIC DNA]</scope>
</reference>
<evidence type="ECO:0000259" key="20">
    <source>
        <dbReference type="PROSITE" id="PS50090"/>
    </source>
</evidence>
<dbReference type="GO" id="GO:0071532">
    <property type="term" value="F:ankyrin repeat binding"/>
    <property type="evidence" value="ECO:0007669"/>
    <property type="project" value="TreeGrafter"/>
</dbReference>
<keyword evidence="23" id="KW-1185">Reference proteome</keyword>